<evidence type="ECO:0000313" key="2">
    <source>
        <dbReference type="EMBL" id="CEK64963.1"/>
    </source>
</evidence>
<reference evidence="2" key="1">
    <citation type="submission" date="2014-12" db="EMBL/GenBank/DDBJ databases">
        <title>Insight into the proteome of Arion vulgaris.</title>
        <authorList>
            <person name="Aradska J."/>
            <person name="Bulat T."/>
            <person name="Smidak R."/>
            <person name="Sarate P."/>
            <person name="Gangsoo J."/>
            <person name="Sialana F."/>
            <person name="Bilban M."/>
            <person name="Lubec G."/>
        </authorList>
    </citation>
    <scope>NUCLEOTIDE SEQUENCE</scope>
    <source>
        <tissue evidence="2">Skin</tissue>
    </source>
</reference>
<evidence type="ECO:0000256" key="1">
    <source>
        <dbReference type="SAM" id="MobiDB-lite"/>
    </source>
</evidence>
<dbReference type="EMBL" id="HACG01018098">
    <property type="protein sequence ID" value="CEK64963.1"/>
    <property type="molecule type" value="Transcribed_RNA"/>
</dbReference>
<feature type="region of interest" description="Disordered" evidence="1">
    <location>
        <begin position="1"/>
        <end position="21"/>
    </location>
</feature>
<sequence length="62" mass="7098">MLYDCQVENDGDYDSRESGNGVKVAESFPTRSCTSVVKETPGSWPVRNVCDHAYNREYSYQR</sequence>
<dbReference type="AlphaFoldDB" id="A0A0B6Z8Z0"/>
<gene>
    <name evidence="2" type="primary">ORF53474</name>
</gene>
<accession>A0A0B6Z8Z0</accession>
<name>A0A0B6Z8Z0_9EUPU</name>
<proteinExistence type="predicted"/>
<organism evidence="2">
    <name type="scientific">Arion vulgaris</name>
    <dbReference type="NCBI Taxonomy" id="1028688"/>
    <lineage>
        <taxon>Eukaryota</taxon>
        <taxon>Metazoa</taxon>
        <taxon>Spiralia</taxon>
        <taxon>Lophotrochozoa</taxon>
        <taxon>Mollusca</taxon>
        <taxon>Gastropoda</taxon>
        <taxon>Heterobranchia</taxon>
        <taxon>Euthyneura</taxon>
        <taxon>Panpulmonata</taxon>
        <taxon>Eupulmonata</taxon>
        <taxon>Stylommatophora</taxon>
        <taxon>Helicina</taxon>
        <taxon>Arionoidea</taxon>
        <taxon>Arionidae</taxon>
        <taxon>Arion</taxon>
    </lineage>
</organism>
<protein>
    <submittedName>
        <fullName evidence="2">Uncharacterized protein</fullName>
    </submittedName>
</protein>